<accession>A0AAD1Y7B8</accession>
<organism evidence="2 3">
    <name type="scientific">Euplotes crassus</name>
    <dbReference type="NCBI Taxonomy" id="5936"/>
    <lineage>
        <taxon>Eukaryota</taxon>
        <taxon>Sar</taxon>
        <taxon>Alveolata</taxon>
        <taxon>Ciliophora</taxon>
        <taxon>Intramacronucleata</taxon>
        <taxon>Spirotrichea</taxon>
        <taxon>Hypotrichia</taxon>
        <taxon>Euplotida</taxon>
        <taxon>Euplotidae</taxon>
        <taxon>Moneuplotes</taxon>
    </lineage>
</organism>
<feature type="region of interest" description="Disordered" evidence="1">
    <location>
        <begin position="101"/>
        <end position="173"/>
    </location>
</feature>
<feature type="compositionally biased region" description="Basic and acidic residues" evidence="1">
    <location>
        <begin position="101"/>
        <end position="122"/>
    </location>
</feature>
<sequence length="702" mass="79719">MEVDTTKQLEPQHKKYSSSKMTVREKKVIKNMVTKRSSKKSTRNKENCIPLEEDTEKFLEYNDKKSNSKTIYLSKGYSTNDPNNDYSSSFVVKKSSNSSLCDKESYKHSLERADSYHKKSDTKILSNSKPQKTPITAYKSSSTHRKRKPQSKVVKRGSVKSSSNLPPKTASRHTKYNNYFSHQSNNQLNRVATKNMNTMIKDNICQGSHFKKNSKPCENNTSRHLSSISFSSSAAHRDSSKISSSSRSHKPSKKPKKSLYPKSLLTYTSSNYTSSNIIKMLRAKQQSSTHPPKTPFPHIPLSTSSILPSQPHQVLYPSSTGDQNPVQISQIPSYADLIELCCASLEGFESKFQTMSGEIRQLCRINYKAVELYKQIMDELLGRREKGKEGMDPVVYKIFEMVKGYLENEDSDISKFERSMQDNLQFIEKCDETLQLFNTLKETVKQSEQPHTDISFHSPKTSLNFQNSYSRIPKNQACNRHFNSCKQDLLLKNPSMANCTEDKDGKSRNTNTGALSSKTFAQEGKYEGSTQMKDQNSVKQFNQKVFQSAENYQKKLDSIDDIFQAPVFDSGKKDFEGQRKESLDKSKILEPSCDTKEEGISNVSSIHPTSEEYSKINKLLEDLSVMILSSQKSQSLDQQTFENAMIKIEKACTPETQSSSLIPRIYCTLNLLLNHKNLPHHSQGRNSPPFPQSPKPQESSTL</sequence>
<feature type="compositionally biased region" description="Basic residues" evidence="1">
    <location>
        <begin position="142"/>
        <end position="158"/>
    </location>
</feature>
<feature type="compositionally biased region" description="Polar residues" evidence="1">
    <location>
        <begin position="123"/>
        <end position="141"/>
    </location>
</feature>
<evidence type="ECO:0000256" key="1">
    <source>
        <dbReference type="SAM" id="MobiDB-lite"/>
    </source>
</evidence>
<comment type="caution">
    <text evidence="2">The sequence shown here is derived from an EMBL/GenBank/DDBJ whole genome shotgun (WGS) entry which is preliminary data.</text>
</comment>
<protein>
    <submittedName>
        <fullName evidence="2">Uncharacterized protein</fullName>
    </submittedName>
</protein>
<feature type="compositionally biased region" description="Low complexity" evidence="1">
    <location>
        <begin position="222"/>
        <end position="234"/>
    </location>
</feature>
<gene>
    <name evidence="2" type="ORF">ECRASSUSDP1_LOCUS25764</name>
</gene>
<feature type="compositionally biased region" description="Basic residues" evidence="1">
    <location>
        <begin position="247"/>
        <end position="259"/>
    </location>
</feature>
<feature type="compositionally biased region" description="Basic and acidic residues" evidence="1">
    <location>
        <begin position="1"/>
        <end position="13"/>
    </location>
</feature>
<evidence type="ECO:0000313" key="3">
    <source>
        <dbReference type="Proteomes" id="UP001295684"/>
    </source>
</evidence>
<feature type="region of interest" description="Disordered" evidence="1">
    <location>
        <begin position="678"/>
        <end position="702"/>
    </location>
</feature>
<proteinExistence type="predicted"/>
<dbReference type="EMBL" id="CAMPGE010026559">
    <property type="protein sequence ID" value="CAI2384242.1"/>
    <property type="molecule type" value="Genomic_DNA"/>
</dbReference>
<feature type="region of interest" description="Disordered" evidence="1">
    <location>
        <begin position="1"/>
        <end position="26"/>
    </location>
</feature>
<reference evidence="2" key="1">
    <citation type="submission" date="2023-07" db="EMBL/GenBank/DDBJ databases">
        <authorList>
            <consortium name="AG Swart"/>
            <person name="Singh M."/>
            <person name="Singh A."/>
            <person name="Seah K."/>
            <person name="Emmerich C."/>
        </authorList>
    </citation>
    <scope>NUCLEOTIDE SEQUENCE</scope>
    <source>
        <strain evidence="2">DP1</strain>
    </source>
</reference>
<dbReference type="Proteomes" id="UP001295684">
    <property type="component" value="Unassembled WGS sequence"/>
</dbReference>
<evidence type="ECO:0000313" key="2">
    <source>
        <dbReference type="EMBL" id="CAI2384242.1"/>
    </source>
</evidence>
<feature type="region of interest" description="Disordered" evidence="1">
    <location>
        <begin position="208"/>
        <end position="260"/>
    </location>
</feature>
<name>A0AAD1Y7B8_EUPCR</name>
<keyword evidence="3" id="KW-1185">Reference proteome</keyword>
<dbReference type="AlphaFoldDB" id="A0AAD1Y7B8"/>